<name>M2Q8B2_CERS8</name>
<dbReference type="OrthoDB" id="3249498at2759"/>
<dbReference type="AlphaFoldDB" id="M2Q8B2"/>
<protein>
    <recommendedName>
        <fullName evidence="3">RNase H type-1 domain-containing protein</fullName>
    </recommendedName>
</protein>
<dbReference type="EMBL" id="KB445807">
    <property type="protein sequence ID" value="EMD33083.1"/>
    <property type="molecule type" value="Genomic_DNA"/>
</dbReference>
<evidence type="ECO:0000313" key="2">
    <source>
        <dbReference type="Proteomes" id="UP000016930"/>
    </source>
</evidence>
<evidence type="ECO:0008006" key="3">
    <source>
        <dbReference type="Google" id="ProtNLM"/>
    </source>
</evidence>
<dbReference type="STRING" id="914234.M2Q8B2"/>
<reference evidence="1 2" key="1">
    <citation type="journal article" date="2012" name="Proc. Natl. Acad. Sci. U.S.A.">
        <title>Comparative genomics of Ceriporiopsis subvermispora and Phanerochaete chrysosporium provide insight into selective ligninolysis.</title>
        <authorList>
            <person name="Fernandez-Fueyo E."/>
            <person name="Ruiz-Duenas F.J."/>
            <person name="Ferreira P."/>
            <person name="Floudas D."/>
            <person name="Hibbett D.S."/>
            <person name="Canessa P."/>
            <person name="Larrondo L.F."/>
            <person name="James T.Y."/>
            <person name="Seelenfreund D."/>
            <person name="Lobos S."/>
            <person name="Polanco R."/>
            <person name="Tello M."/>
            <person name="Honda Y."/>
            <person name="Watanabe T."/>
            <person name="Watanabe T."/>
            <person name="Ryu J.S."/>
            <person name="Kubicek C.P."/>
            <person name="Schmoll M."/>
            <person name="Gaskell J."/>
            <person name="Hammel K.E."/>
            <person name="St John F.J."/>
            <person name="Vanden Wymelenberg A."/>
            <person name="Sabat G."/>
            <person name="Splinter BonDurant S."/>
            <person name="Syed K."/>
            <person name="Yadav J.S."/>
            <person name="Doddapaneni H."/>
            <person name="Subramanian V."/>
            <person name="Lavin J.L."/>
            <person name="Oguiza J.A."/>
            <person name="Perez G."/>
            <person name="Pisabarro A.G."/>
            <person name="Ramirez L."/>
            <person name="Santoyo F."/>
            <person name="Master E."/>
            <person name="Coutinho P.M."/>
            <person name="Henrissat B."/>
            <person name="Lombard V."/>
            <person name="Magnuson J.K."/>
            <person name="Kuees U."/>
            <person name="Hori C."/>
            <person name="Igarashi K."/>
            <person name="Samejima M."/>
            <person name="Held B.W."/>
            <person name="Barry K.W."/>
            <person name="LaButti K.M."/>
            <person name="Lapidus A."/>
            <person name="Lindquist E.A."/>
            <person name="Lucas S.M."/>
            <person name="Riley R."/>
            <person name="Salamov A.A."/>
            <person name="Hoffmeister D."/>
            <person name="Schwenk D."/>
            <person name="Hadar Y."/>
            <person name="Yarden O."/>
            <person name="de Vries R.P."/>
            <person name="Wiebenga A."/>
            <person name="Stenlid J."/>
            <person name="Eastwood D."/>
            <person name="Grigoriev I.V."/>
            <person name="Berka R.M."/>
            <person name="Blanchette R.A."/>
            <person name="Kersten P."/>
            <person name="Martinez A.T."/>
            <person name="Vicuna R."/>
            <person name="Cullen D."/>
        </authorList>
    </citation>
    <scope>NUCLEOTIDE SEQUENCE [LARGE SCALE GENOMIC DNA]</scope>
    <source>
        <strain evidence="1 2">B</strain>
    </source>
</reference>
<proteinExistence type="predicted"/>
<dbReference type="HOGENOM" id="CLU_125038_1_0_1"/>
<accession>M2Q8B2</accession>
<evidence type="ECO:0000313" key="1">
    <source>
        <dbReference type="EMBL" id="EMD33083.1"/>
    </source>
</evidence>
<feature type="non-terminal residue" evidence="1">
    <location>
        <position position="1"/>
    </location>
</feature>
<organism evidence="1 2">
    <name type="scientific">Ceriporiopsis subvermispora (strain B)</name>
    <name type="common">White-rot fungus</name>
    <name type="synonym">Gelatoporia subvermispora</name>
    <dbReference type="NCBI Taxonomy" id="914234"/>
    <lineage>
        <taxon>Eukaryota</taxon>
        <taxon>Fungi</taxon>
        <taxon>Dikarya</taxon>
        <taxon>Basidiomycota</taxon>
        <taxon>Agaricomycotina</taxon>
        <taxon>Agaricomycetes</taxon>
        <taxon>Polyporales</taxon>
        <taxon>Gelatoporiaceae</taxon>
        <taxon>Gelatoporia</taxon>
    </lineage>
</organism>
<keyword evidence="2" id="KW-1185">Reference proteome</keyword>
<dbReference type="Proteomes" id="UP000016930">
    <property type="component" value="Unassembled WGS sequence"/>
</dbReference>
<gene>
    <name evidence="1" type="ORF">CERSUDRAFT_57208</name>
</gene>
<sequence length="90" mass="9983">RLGIYSDNSNTVHIFNSLCAQPEYNRILRSAIDVRIDLDLDVHVHWIPGQENTVADALSRGALDRALEIHPGLNILPFIPPQDALGACKK</sequence>